<dbReference type="AlphaFoldDB" id="A0A166MBR9"/>
<reference evidence="1 2" key="1">
    <citation type="journal article" date="2016" name="Mol. Biol. Evol.">
        <title>Comparative Genomics of Early-Diverging Mushroom-Forming Fungi Provides Insights into the Origins of Lignocellulose Decay Capabilities.</title>
        <authorList>
            <person name="Nagy L.G."/>
            <person name="Riley R."/>
            <person name="Tritt A."/>
            <person name="Adam C."/>
            <person name="Daum C."/>
            <person name="Floudas D."/>
            <person name="Sun H."/>
            <person name="Yadav J.S."/>
            <person name="Pangilinan J."/>
            <person name="Larsson K.H."/>
            <person name="Matsuura K."/>
            <person name="Barry K."/>
            <person name="Labutti K."/>
            <person name="Kuo R."/>
            <person name="Ohm R.A."/>
            <person name="Bhattacharya S.S."/>
            <person name="Shirouzu T."/>
            <person name="Yoshinaga Y."/>
            <person name="Martin F.M."/>
            <person name="Grigoriev I.V."/>
            <person name="Hibbett D.S."/>
        </authorList>
    </citation>
    <scope>NUCLEOTIDE SEQUENCE [LARGE SCALE GENOMIC DNA]</scope>
    <source>
        <strain evidence="1 2">CBS 109695</strain>
    </source>
</reference>
<evidence type="ECO:0000313" key="2">
    <source>
        <dbReference type="Proteomes" id="UP000076532"/>
    </source>
</evidence>
<proteinExistence type="predicted"/>
<keyword evidence="2" id="KW-1185">Reference proteome</keyword>
<sequence length="179" mass="19916">MYGYESQEPSGKANIDGFKLDARACSTRMVQRCQQPDPYTYTRIFSRNAENADMPMLQMTINIDNSDVESINILWFICRSKSDHHKFARNNRILKPTEAICEGCVHLIEGLGAAICVDQVLMIFQYWVKGKCNCKWLARDSHEASAGSGKTSVLSSNMVKGAAAFESSVCSALSVFQTP</sequence>
<gene>
    <name evidence="1" type="ORF">FIBSPDRAFT_1013864</name>
</gene>
<protein>
    <submittedName>
        <fullName evidence="1">Uncharacterized protein</fullName>
    </submittedName>
</protein>
<organism evidence="1 2">
    <name type="scientific">Athelia psychrophila</name>
    <dbReference type="NCBI Taxonomy" id="1759441"/>
    <lineage>
        <taxon>Eukaryota</taxon>
        <taxon>Fungi</taxon>
        <taxon>Dikarya</taxon>
        <taxon>Basidiomycota</taxon>
        <taxon>Agaricomycotina</taxon>
        <taxon>Agaricomycetes</taxon>
        <taxon>Agaricomycetidae</taxon>
        <taxon>Atheliales</taxon>
        <taxon>Atheliaceae</taxon>
        <taxon>Athelia</taxon>
    </lineage>
</organism>
<accession>A0A166MBR9</accession>
<dbReference type="Proteomes" id="UP000076532">
    <property type="component" value="Unassembled WGS sequence"/>
</dbReference>
<name>A0A166MBR9_9AGAM</name>
<evidence type="ECO:0000313" key="1">
    <source>
        <dbReference type="EMBL" id="KZP23835.1"/>
    </source>
</evidence>
<dbReference type="EMBL" id="KV417530">
    <property type="protein sequence ID" value="KZP23835.1"/>
    <property type="molecule type" value="Genomic_DNA"/>
</dbReference>